<dbReference type="Proteomes" id="UP000719412">
    <property type="component" value="Unassembled WGS sequence"/>
</dbReference>
<proteinExistence type="predicted"/>
<feature type="compositionally biased region" description="Basic and acidic residues" evidence="1">
    <location>
        <begin position="156"/>
        <end position="178"/>
    </location>
</feature>
<keyword evidence="3" id="KW-1185">Reference proteome</keyword>
<name>A0A8J6L9J6_TENMO</name>
<reference evidence="2" key="1">
    <citation type="journal article" date="2020" name="J Insects Food Feed">
        <title>The yellow mealworm (Tenebrio molitor) genome: a resource for the emerging insects as food and feed industry.</title>
        <authorList>
            <person name="Eriksson T."/>
            <person name="Andere A."/>
            <person name="Kelstrup H."/>
            <person name="Emery V."/>
            <person name="Picard C."/>
        </authorList>
    </citation>
    <scope>NUCLEOTIDE SEQUENCE</scope>
    <source>
        <strain evidence="2">Stoneville</strain>
        <tissue evidence="2">Whole head</tissue>
    </source>
</reference>
<dbReference type="EMBL" id="JABDTM020027104">
    <property type="protein sequence ID" value="KAH0811013.1"/>
    <property type="molecule type" value="Genomic_DNA"/>
</dbReference>
<evidence type="ECO:0000256" key="1">
    <source>
        <dbReference type="SAM" id="MobiDB-lite"/>
    </source>
</evidence>
<protein>
    <submittedName>
        <fullName evidence="2">Uncharacterized protein</fullName>
    </submittedName>
</protein>
<reference evidence="2" key="2">
    <citation type="submission" date="2021-08" db="EMBL/GenBank/DDBJ databases">
        <authorList>
            <person name="Eriksson T."/>
        </authorList>
    </citation>
    <scope>NUCLEOTIDE SEQUENCE</scope>
    <source>
        <strain evidence="2">Stoneville</strain>
        <tissue evidence="2">Whole head</tissue>
    </source>
</reference>
<sequence>MFDQKISQLASILKVSFPVLTTHFRGKEAEALRNLLRTSNFVSISILLATVTMAHPRAAPHLQPGQPSVSGARFLPTAASSLRIPECKLVRVKSPHSGTGSRIYDVVSNVHQSGVRRTRVSPACGRGALNAARGIRGNAKQKTIATRCRSGKGRRALFDPRKRNEREEAPRPEREKNPRKVARRLVPRKRKITDDFFLSNTVWEFHKKLTRKLFLFVLRAPPPMGKARSAKRTRGRTRDYSCREKRKITDDFFFRAIQWKFHKKITRKLFLFVVRRLRWENLLCRHKFRAIDVGTVSCNKLHKTILVPIFTTFSLPVMIFVESGRLPSHDPDQARATRSLQKTAFKYCDLIHLVPAIFGACCCRQLRRKRARFLLAQMLVASGLKINVTRLSKYLIGGSVSSLGKARDLLVQKRSVMLDNDEIQTELEEPSAASLTNSNN</sequence>
<feature type="region of interest" description="Disordered" evidence="1">
    <location>
        <begin position="147"/>
        <end position="179"/>
    </location>
</feature>
<accession>A0A8J6L9J6</accession>
<evidence type="ECO:0000313" key="3">
    <source>
        <dbReference type="Proteomes" id="UP000719412"/>
    </source>
</evidence>
<organism evidence="2 3">
    <name type="scientific">Tenebrio molitor</name>
    <name type="common">Yellow mealworm beetle</name>
    <dbReference type="NCBI Taxonomy" id="7067"/>
    <lineage>
        <taxon>Eukaryota</taxon>
        <taxon>Metazoa</taxon>
        <taxon>Ecdysozoa</taxon>
        <taxon>Arthropoda</taxon>
        <taxon>Hexapoda</taxon>
        <taxon>Insecta</taxon>
        <taxon>Pterygota</taxon>
        <taxon>Neoptera</taxon>
        <taxon>Endopterygota</taxon>
        <taxon>Coleoptera</taxon>
        <taxon>Polyphaga</taxon>
        <taxon>Cucujiformia</taxon>
        <taxon>Tenebrionidae</taxon>
        <taxon>Tenebrio</taxon>
    </lineage>
</organism>
<gene>
    <name evidence="2" type="ORF">GEV33_011778</name>
</gene>
<dbReference type="AlphaFoldDB" id="A0A8J6L9J6"/>
<comment type="caution">
    <text evidence="2">The sequence shown here is derived from an EMBL/GenBank/DDBJ whole genome shotgun (WGS) entry which is preliminary data.</text>
</comment>
<evidence type="ECO:0000313" key="2">
    <source>
        <dbReference type="EMBL" id="KAH0811013.1"/>
    </source>
</evidence>